<dbReference type="GO" id="GO:0003688">
    <property type="term" value="F:DNA replication origin binding"/>
    <property type="evidence" value="ECO:0007669"/>
    <property type="project" value="TreeGrafter"/>
</dbReference>
<dbReference type="PANTHER" id="PTHR10763">
    <property type="entry name" value="CELL DIVISION CONTROL PROTEIN 6-RELATED"/>
    <property type="match status" value="1"/>
</dbReference>
<gene>
    <name evidence="7" type="ORF">NEOLI_001153</name>
</gene>
<dbReference type="GO" id="GO:0005634">
    <property type="term" value="C:nucleus"/>
    <property type="evidence" value="ECO:0007669"/>
    <property type="project" value="EnsemblFungi"/>
</dbReference>
<dbReference type="InterPro" id="IPR036388">
    <property type="entry name" value="WH-like_DNA-bd_sf"/>
</dbReference>
<reference evidence="7 8" key="1">
    <citation type="submission" date="2016-04" db="EMBL/GenBank/DDBJ databases">
        <title>Evolutionary innovation and constraint leading to complex multicellularity in the Ascomycota.</title>
        <authorList>
            <person name="Cisse O."/>
            <person name="Nguyen A."/>
            <person name="Hewitt D.A."/>
            <person name="Jedd G."/>
            <person name="Stajich J.E."/>
        </authorList>
    </citation>
    <scope>NUCLEOTIDE SEQUENCE [LARGE SCALE GENOMIC DNA]</scope>
    <source>
        <strain evidence="7 8">DAH-3</strain>
    </source>
</reference>
<dbReference type="InterPro" id="IPR036390">
    <property type="entry name" value="WH_DNA-bd_sf"/>
</dbReference>
<keyword evidence="8" id="KW-1185">Reference proteome</keyword>
<dbReference type="OMA" id="WPTDEVY"/>
<evidence type="ECO:0000256" key="1">
    <source>
        <dbReference type="ARBA" id="ARBA00006184"/>
    </source>
</evidence>
<dbReference type="OrthoDB" id="1926878at2759"/>
<feature type="domain" description="Cdc6 C-terminal" evidence="6">
    <location>
        <begin position="458"/>
        <end position="549"/>
    </location>
</feature>
<evidence type="ECO:0000259" key="5">
    <source>
        <dbReference type="SMART" id="SM00382"/>
    </source>
</evidence>
<dbReference type="GO" id="GO:1902975">
    <property type="term" value="P:mitotic DNA replication initiation"/>
    <property type="evidence" value="ECO:0007669"/>
    <property type="project" value="EnsemblFungi"/>
</dbReference>
<proteinExistence type="inferred from homology"/>
<dbReference type="GO" id="GO:0140530">
    <property type="term" value="P:MCM complex loading"/>
    <property type="evidence" value="ECO:0007669"/>
    <property type="project" value="EnsemblFungi"/>
</dbReference>
<sequence length="562" mass="61373">MFSATSERASNDVLSPPKTSSFTLDSVQWSLYSGRGTDAFHPPVRCFAEYSYHIATSRSERAKRRALERDENSPPVISKTLLTKTLLSPSKITSAFRATKITSPLASKCAYLPVVPLTPRRSKLQFSGSGTPKTPSMPSTPTIYTAVKSVLRKGALPNQIVGRNNERDILKQFISSRISSKKGGCLYISGPPGTGKSATVTDVLKAYSANKSLTVLNLNCMAVKEARHIYTSLLERMDIDADTESSAVINELQKAFVGKKGSLCILVLDEMDHLITKGQDILYQLFEWSLSKASRLVLIGIANALDLTERFLPRLRAKNAEPQLLAFKPYKPEEISAIITARLQSFLPDSGTKSFIPFMDPKAIELCSRKVAASTGDVRKALDLCRRSIELVEAESNNPGTPTNRSPLREAIMNNQEAVIETSKRVSISHIAKVSSAAFGTSSAARVRNLNLHQKAVLCSLVVKSKKPASTGFLTVGRLFEHYVALCKRDKMIKPLSATEYRDVVSTLESCNAVNVAHGASTPSRKGGEDILKKTIGLGVTEMDVLNGIGDIGILKRFFDDK</sequence>
<keyword evidence="3" id="KW-0235">DNA replication</keyword>
<evidence type="ECO:0000256" key="4">
    <source>
        <dbReference type="ARBA" id="ARBA00023306"/>
    </source>
</evidence>
<dbReference type="GO" id="GO:0016887">
    <property type="term" value="F:ATP hydrolysis activity"/>
    <property type="evidence" value="ECO:0007669"/>
    <property type="project" value="InterPro"/>
</dbReference>
<dbReference type="GO" id="GO:0000785">
    <property type="term" value="C:chromatin"/>
    <property type="evidence" value="ECO:0007669"/>
    <property type="project" value="EnsemblFungi"/>
</dbReference>
<dbReference type="PANTHER" id="PTHR10763:SF26">
    <property type="entry name" value="CELL DIVISION CONTROL PROTEIN 6 HOMOLOG"/>
    <property type="match status" value="1"/>
</dbReference>
<dbReference type="SUPFAM" id="SSF52540">
    <property type="entry name" value="P-loop containing nucleoside triphosphate hydrolases"/>
    <property type="match status" value="1"/>
</dbReference>
<comment type="caution">
    <text evidence="7">The sequence shown here is derived from an EMBL/GenBank/DDBJ whole genome shotgun (WGS) entry which is preliminary data.</text>
</comment>
<evidence type="ECO:0000313" key="8">
    <source>
        <dbReference type="Proteomes" id="UP000186594"/>
    </source>
</evidence>
<dbReference type="InterPro" id="IPR049945">
    <property type="entry name" value="AAA_22"/>
</dbReference>
<dbReference type="InterPro" id="IPR015163">
    <property type="entry name" value="Cdc6_C"/>
</dbReference>
<feature type="domain" description="AAA+ ATPase" evidence="5">
    <location>
        <begin position="182"/>
        <end position="321"/>
    </location>
</feature>
<dbReference type="Gene3D" id="1.10.8.60">
    <property type="match status" value="1"/>
</dbReference>
<dbReference type="InterPro" id="IPR054425">
    <property type="entry name" value="Cdc6_ORC1-like_ATPase_lid"/>
</dbReference>
<dbReference type="SMART" id="SM00382">
    <property type="entry name" value="AAA"/>
    <property type="match status" value="1"/>
</dbReference>
<dbReference type="InterPro" id="IPR003593">
    <property type="entry name" value="AAA+_ATPase"/>
</dbReference>
<dbReference type="Pfam" id="PF09079">
    <property type="entry name" value="WHD_Cdc6"/>
    <property type="match status" value="1"/>
</dbReference>
<dbReference type="GO" id="GO:0140463">
    <property type="term" value="F:chromatin-protein adaptor activity"/>
    <property type="evidence" value="ECO:0007669"/>
    <property type="project" value="EnsemblFungi"/>
</dbReference>
<dbReference type="EMBL" id="LXFE01001251">
    <property type="protein sequence ID" value="OLL23783.1"/>
    <property type="molecule type" value="Genomic_DNA"/>
</dbReference>
<dbReference type="SMART" id="SM01074">
    <property type="entry name" value="Cdc6_C"/>
    <property type="match status" value="1"/>
</dbReference>
<dbReference type="GO" id="GO:0051301">
    <property type="term" value="P:cell division"/>
    <property type="evidence" value="ECO:0007669"/>
    <property type="project" value="UniProtKB-KW"/>
</dbReference>
<dbReference type="FunFam" id="3.40.50.300:FF:000547">
    <property type="entry name" value="Cell division control protein"/>
    <property type="match status" value="1"/>
</dbReference>
<dbReference type="Gene3D" id="1.10.10.10">
    <property type="entry name" value="Winged helix-like DNA-binding domain superfamily/Winged helix DNA-binding domain"/>
    <property type="match status" value="1"/>
</dbReference>
<dbReference type="SUPFAM" id="SSF46785">
    <property type="entry name" value="Winged helix' DNA-binding domain"/>
    <property type="match status" value="1"/>
</dbReference>
<dbReference type="CDD" id="cd00009">
    <property type="entry name" value="AAA"/>
    <property type="match status" value="1"/>
</dbReference>
<evidence type="ECO:0000256" key="3">
    <source>
        <dbReference type="ARBA" id="ARBA00022705"/>
    </source>
</evidence>
<evidence type="ECO:0000313" key="7">
    <source>
        <dbReference type="EMBL" id="OLL23783.1"/>
    </source>
</evidence>
<organism evidence="7 8">
    <name type="scientific">Neolecta irregularis (strain DAH-3)</name>
    <dbReference type="NCBI Taxonomy" id="1198029"/>
    <lineage>
        <taxon>Eukaryota</taxon>
        <taxon>Fungi</taxon>
        <taxon>Dikarya</taxon>
        <taxon>Ascomycota</taxon>
        <taxon>Taphrinomycotina</taxon>
        <taxon>Neolectales</taxon>
        <taxon>Neolectaceae</taxon>
        <taxon>Neolecta</taxon>
    </lineage>
</organism>
<evidence type="ECO:0000256" key="2">
    <source>
        <dbReference type="ARBA" id="ARBA00022618"/>
    </source>
</evidence>
<comment type="similarity">
    <text evidence="1">Belongs to the CDC6/cdc18 family.</text>
</comment>
<dbReference type="STRING" id="1198029.A0A1U7LMH4"/>
<accession>A0A1U7LMH4</accession>
<dbReference type="Pfam" id="PF22606">
    <property type="entry name" value="Cdc6-ORC-like_ATPase_lid"/>
    <property type="match status" value="1"/>
</dbReference>
<dbReference type="GO" id="GO:0033314">
    <property type="term" value="P:mitotic DNA replication checkpoint signaling"/>
    <property type="evidence" value="ECO:0007669"/>
    <property type="project" value="EnsemblFungi"/>
</dbReference>
<dbReference type="InterPro" id="IPR027417">
    <property type="entry name" value="P-loop_NTPase"/>
</dbReference>
<keyword evidence="2 7" id="KW-0132">Cell division</keyword>
<name>A0A1U7LMH4_NEOID</name>
<dbReference type="InterPro" id="IPR050311">
    <property type="entry name" value="ORC1/CDC6"/>
</dbReference>
<dbReference type="Pfam" id="PF13401">
    <property type="entry name" value="AAA_22"/>
    <property type="match status" value="1"/>
</dbReference>
<dbReference type="Proteomes" id="UP000186594">
    <property type="component" value="Unassembled WGS sequence"/>
</dbReference>
<evidence type="ECO:0000259" key="6">
    <source>
        <dbReference type="SMART" id="SM01074"/>
    </source>
</evidence>
<dbReference type="AlphaFoldDB" id="A0A1U7LMH4"/>
<dbReference type="Gene3D" id="3.40.50.300">
    <property type="entry name" value="P-loop containing nucleotide triphosphate hydrolases"/>
    <property type="match status" value="1"/>
</dbReference>
<protein>
    <submittedName>
        <fullName evidence="7">Cell division control protein 18</fullName>
    </submittedName>
</protein>
<keyword evidence="4" id="KW-0131">Cell cycle</keyword>